<dbReference type="EMBL" id="CP022046">
    <property type="protein sequence ID" value="ASE34324.1"/>
    <property type="molecule type" value="Genomic_DNA"/>
</dbReference>
<name>A0AAI8DIB5_MAMSC</name>
<dbReference type="RefSeq" id="WP_049319020.1">
    <property type="nucleotide sequence ID" value="NZ_CP022046.2"/>
</dbReference>
<evidence type="ECO:0000313" key="2">
    <source>
        <dbReference type="Proteomes" id="UP000197058"/>
    </source>
</evidence>
<gene>
    <name evidence="1" type="ORF">CEP64_06935</name>
</gene>
<dbReference type="Proteomes" id="UP000197058">
    <property type="component" value="Chromosome"/>
</dbReference>
<protein>
    <submittedName>
        <fullName evidence="1">Uncharacterized protein</fullName>
    </submittedName>
</protein>
<dbReference type="AlphaFoldDB" id="A0AAI8DIB5"/>
<proteinExistence type="predicted"/>
<evidence type="ECO:0000313" key="1">
    <source>
        <dbReference type="EMBL" id="ASE34324.1"/>
    </source>
</evidence>
<reference evidence="2" key="1">
    <citation type="submission" date="2017-06" db="EMBL/GenBank/DDBJ databases">
        <title>FDA dAtabase for Regulatory Grade micrObial Sequences (FDA-ARGOS): Supporting development and validation of Infectious Disease Dx tests.</title>
        <authorList>
            <person name="Goldberg B."/>
            <person name="Campos J."/>
            <person name="Tallon L."/>
            <person name="Sadzewicz L."/>
            <person name="Sengamalay N."/>
            <person name="Ott S."/>
            <person name="Godinez A."/>
            <person name="Nagaraj S."/>
            <person name="Vavikolanu K."/>
            <person name="Nadendla S."/>
            <person name="George J."/>
            <person name="Geyer C."/>
            <person name="Sichtig H."/>
        </authorList>
    </citation>
    <scope>NUCLEOTIDE SEQUENCE [LARGE SCALE GENOMIC DNA]</scope>
    <source>
        <strain evidence="2">FDAARGOS_285</strain>
    </source>
</reference>
<dbReference type="KEGG" id="sscu:CEP64_06935"/>
<sequence>MNKYINLMIHKFETYIYMLDSVEPTNDTAIFLNGEVIYKEINKVERYLQSFDYRTEKFILFTGYLKILHVIYRDVYTSSTQRNTMIVSLNNAIHCLNKMNKELVYENY</sequence>
<organism evidence="1 2">
    <name type="scientific">Mammaliicoccus sciuri</name>
    <name type="common">Staphylococcus sciuri</name>
    <dbReference type="NCBI Taxonomy" id="1296"/>
    <lineage>
        <taxon>Bacteria</taxon>
        <taxon>Bacillati</taxon>
        <taxon>Bacillota</taxon>
        <taxon>Bacilli</taxon>
        <taxon>Bacillales</taxon>
        <taxon>Staphylococcaceae</taxon>
        <taxon>Mammaliicoccus</taxon>
    </lineage>
</organism>
<accession>A0AAI8DIB5</accession>